<dbReference type="AlphaFoldDB" id="A0A1M4RZK1"/>
<reference evidence="4" key="1">
    <citation type="submission" date="2016-09" db="EMBL/GenBank/DDBJ databases">
        <authorList>
            <person name="Strepis N."/>
        </authorList>
    </citation>
    <scope>NUCLEOTIDE SEQUENCE [LARGE SCALE GENOMIC DNA]</scope>
</reference>
<name>A0A1M4RZK1_9ACTO</name>
<feature type="chain" id="PRO_5039652730" evidence="2">
    <location>
        <begin position="30"/>
        <end position="222"/>
    </location>
</feature>
<dbReference type="Proteomes" id="UP000184291">
    <property type="component" value="Unassembled WGS sequence"/>
</dbReference>
<keyword evidence="4" id="KW-1185">Reference proteome</keyword>
<evidence type="ECO:0000256" key="1">
    <source>
        <dbReference type="SAM" id="MobiDB-lite"/>
    </source>
</evidence>
<evidence type="ECO:0000256" key="2">
    <source>
        <dbReference type="SAM" id="SignalP"/>
    </source>
</evidence>
<evidence type="ECO:0000313" key="3">
    <source>
        <dbReference type="EMBL" id="SHE25416.1"/>
    </source>
</evidence>
<keyword evidence="2" id="KW-0732">Signal</keyword>
<feature type="signal peptide" evidence="2">
    <location>
        <begin position="1"/>
        <end position="29"/>
    </location>
</feature>
<dbReference type="STRING" id="1892869.ACGLYG10_1632"/>
<dbReference type="EMBL" id="FQTT01000010">
    <property type="protein sequence ID" value="SHE25416.1"/>
    <property type="molecule type" value="Genomic_DNA"/>
</dbReference>
<evidence type="ECO:0000313" key="4">
    <source>
        <dbReference type="Proteomes" id="UP000184291"/>
    </source>
</evidence>
<accession>A0A1M4RZK1</accession>
<feature type="region of interest" description="Disordered" evidence="1">
    <location>
        <begin position="176"/>
        <end position="222"/>
    </location>
</feature>
<organism evidence="3 4">
    <name type="scientific">Actinomyces glycerinitolerans</name>
    <dbReference type="NCBI Taxonomy" id="1892869"/>
    <lineage>
        <taxon>Bacteria</taxon>
        <taxon>Bacillati</taxon>
        <taxon>Actinomycetota</taxon>
        <taxon>Actinomycetes</taxon>
        <taxon>Actinomycetales</taxon>
        <taxon>Actinomycetaceae</taxon>
        <taxon>Actinomyces</taxon>
    </lineage>
</organism>
<sequence length="222" mass="23154">MMRLKFRRVLLLRAVVAALLVVAPLGCVSGCGEDSVAGPYCGLIAEEDVTPIVGRVTEVEEGDGGLLYCRVRGERAVLVASGTDDSWVSYGRGGNNAFTTLEAITGGDGREIPGTDARVFSYMSGGGTENSNAYAYWLEGRAGFTMYTVVAEDADESTVAALEELVIKYAPQVLDGVDSRTADPGRNRGDPATGTPGPEPSATQTTDSSREAESTSTGSPGQ</sequence>
<proteinExistence type="predicted"/>
<protein>
    <submittedName>
        <fullName evidence="3">Uncharacterized protein</fullName>
    </submittedName>
</protein>
<feature type="compositionally biased region" description="Basic and acidic residues" evidence="1">
    <location>
        <begin position="177"/>
        <end position="189"/>
    </location>
</feature>
<gene>
    <name evidence="3" type="ORF">ACGLYG10_1632</name>
</gene>